<evidence type="ECO:0000256" key="1">
    <source>
        <dbReference type="SAM" id="Phobius"/>
    </source>
</evidence>
<feature type="transmembrane region" description="Helical" evidence="1">
    <location>
        <begin position="338"/>
        <end position="356"/>
    </location>
</feature>
<evidence type="ECO:0000313" key="2">
    <source>
        <dbReference type="EMBL" id="KLK90174.1"/>
    </source>
</evidence>
<dbReference type="RefSeq" id="WP_047192138.1">
    <property type="nucleotide sequence ID" value="NZ_LCYG01000092.1"/>
</dbReference>
<evidence type="ECO:0000313" key="3">
    <source>
        <dbReference type="Proteomes" id="UP000035489"/>
    </source>
</evidence>
<dbReference type="AlphaFoldDB" id="A0A0H1R513"/>
<sequence length="393" mass="42693">MAPIPRLRSYEGPALFSYGFRPFFLLGSLHAGLAILAWLPMFYGELQLSTAFAPRDWHIHEMLYGYLSAVITGFLLTAVPNWTGRMPLQGRPLIVLVLIWVAGRVAVTISAWIGWQASGLIDVSFLIVVAAVMAREIIKGKNWRNLKVMVALSILTIGNITFHLEAHLLGAAEYGIRIGVAATMMLVMVIGGRIVPSFTRNWLSRENPGRMPASFGTFDMISMAGASLALLVWIALPEWQITGVALVAAGLVQTVHMARWAGDRTWRDRLVLILHVAYAFVPLGFILTGLASLGLIPTGAGIHAWTGGAMGGMTLAVMSRASLGHTGRALVASRMTQVLYLLIVIVALARIIAALLPDWTDALLHLAGAAWAATFIGFALTYWNVFMQPRVKA</sequence>
<protein>
    <submittedName>
        <fullName evidence="2">Short-chain dehydrogenase</fullName>
    </submittedName>
</protein>
<feature type="transmembrane region" description="Helical" evidence="1">
    <location>
        <begin position="174"/>
        <end position="195"/>
    </location>
</feature>
<organism evidence="2 3">
    <name type="scientific">Microvirga vignae</name>
    <dbReference type="NCBI Taxonomy" id="1225564"/>
    <lineage>
        <taxon>Bacteria</taxon>
        <taxon>Pseudomonadati</taxon>
        <taxon>Pseudomonadota</taxon>
        <taxon>Alphaproteobacteria</taxon>
        <taxon>Hyphomicrobiales</taxon>
        <taxon>Methylobacteriaceae</taxon>
        <taxon>Microvirga</taxon>
    </lineage>
</organism>
<keyword evidence="1" id="KW-0472">Membrane</keyword>
<feature type="transmembrane region" description="Helical" evidence="1">
    <location>
        <begin position="270"/>
        <end position="296"/>
    </location>
</feature>
<dbReference type="STRING" id="1225564.AA309_27070"/>
<keyword evidence="3" id="KW-1185">Reference proteome</keyword>
<dbReference type="Proteomes" id="UP000035489">
    <property type="component" value="Unassembled WGS sequence"/>
</dbReference>
<dbReference type="OrthoDB" id="9770040at2"/>
<feature type="transmembrane region" description="Helical" evidence="1">
    <location>
        <begin position="93"/>
        <end position="113"/>
    </location>
</feature>
<dbReference type="PATRIC" id="fig|1225564.3.peg.7042"/>
<feature type="transmembrane region" description="Helical" evidence="1">
    <location>
        <begin position="241"/>
        <end position="258"/>
    </location>
</feature>
<reference evidence="2 3" key="1">
    <citation type="submission" date="2015-05" db="EMBL/GenBank/DDBJ databases">
        <title>Draft genome sequence of Microvirga vignae strain BR3299, a novel nitrogen fixing bacteria isolated from Brazil semi-aired region.</title>
        <authorList>
            <person name="Zilli J.E."/>
            <person name="Passos S.R."/>
            <person name="Leite J."/>
            <person name="Baldani J.I."/>
            <person name="Xavier G.R."/>
            <person name="Rumjaneck N.G."/>
            <person name="Simoes-Araujo J.L."/>
        </authorList>
    </citation>
    <scope>NUCLEOTIDE SEQUENCE [LARGE SCALE GENOMIC DNA]</scope>
    <source>
        <strain evidence="2 3">BR3299</strain>
    </source>
</reference>
<dbReference type="InterPro" id="IPR010266">
    <property type="entry name" value="NnrS"/>
</dbReference>
<accession>A0A0H1R513</accession>
<feature type="transmembrane region" description="Helical" evidence="1">
    <location>
        <begin position="23"/>
        <end position="43"/>
    </location>
</feature>
<gene>
    <name evidence="2" type="ORF">AA309_27070</name>
</gene>
<proteinExistence type="predicted"/>
<dbReference type="EMBL" id="LCYG01000092">
    <property type="protein sequence ID" value="KLK90174.1"/>
    <property type="molecule type" value="Genomic_DNA"/>
</dbReference>
<feature type="transmembrane region" description="Helical" evidence="1">
    <location>
        <begin position="302"/>
        <end position="318"/>
    </location>
</feature>
<feature type="transmembrane region" description="Helical" evidence="1">
    <location>
        <begin position="63"/>
        <end position="81"/>
    </location>
</feature>
<feature type="transmembrane region" description="Helical" evidence="1">
    <location>
        <begin position="215"/>
        <end position="235"/>
    </location>
</feature>
<feature type="transmembrane region" description="Helical" evidence="1">
    <location>
        <begin position="362"/>
        <end position="383"/>
    </location>
</feature>
<comment type="caution">
    <text evidence="2">The sequence shown here is derived from an EMBL/GenBank/DDBJ whole genome shotgun (WGS) entry which is preliminary data.</text>
</comment>
<dbReference type="Pfam" id="PF05940">
    <property type="entry name" value="NnrS"/>
    <property type="match status" value="1"/>
</dbReference>
<name>A0A0H1R513_9HYPH</name>
<feature type="transmembrane region" description="Helical" evidence="1">
    <location>
        <begin position="119"/>
        <end position="138"/>
    </location>
</feature>
<feature type="transmembrane region" description="Helical" evidence="1">
    <location>
        <begin position="145"/>
        <end position="162"/>
    </location>
</feature>
<keyword evidence="1" id="KW-0812">Transmembrane</keyword>
<keyword evidence="1" id="KW-1133">Transmembrane helix</keyword>